<proteinExistence type="predicted"/>
<feature type="region of interest" description="Disordered" evidence="1">
    <location>
        <begin position="41"/>
        <end position="108"/>
    </location>
</feature>
<sequence>MGSDAGVELGAGTGLGAGVGAGLVGSGAAVGSVDGVGSAEGVASGEPVGAGDVPGAVGDGSAVPLGPADGGLLGSAGADGSGTGGDGEGDGSGDGAGDGGTACPGVGVGPGSVGRVPVWFGSGPSFGGTPGSVPDVPASSNWPEGTGNGRNPVRRDRSPVPAGPGATTGGVVGTSGTTTSGPPDGGAMNGVTPAGGMPSATVAEPLPIAARIGNDEVPASNATVNR</sequence>
<reference evidence="3" key="1">
    <citation type="journal article" date="2019" name="Int. J. Syst. Evol. Microbiol.">
        <title>The Global Catalogue of Microorganisms (GCM) 10K type strain sequencing project: providing services to taxonomists for standard genome sequencing and annotation.</title>
        <authorList>
            <consortium name="The Broad Institute Genomics Platform"/>
            <consortium name="The Broad Institute Genome Sequencing Center for Infectious Disease"/>
            <person name="Wu L."/>
            <person name="Ma J."/>
        </authorList>
    </citation>
    <scope>NUCLEOTIDE SEQUENCE [LARGE SCALE GENOMIC DNA]</scope>
    <source>
        <strain evidence="3">ZS-35-S2</strain>
    </source>
</reference>
<dbReference type="EMBL" id="JBHSPR010000018">
    <property type="protein sequence ID" value="MFC6018977.1"/>
    <property type="molecule type" value="Genomic_DNA"/>
</dbReference>
<comment type="caution">
    <text evidence="2">The sequence shown here is derived from an EMBL/GenBank/DDBJ whole genome shotgun (WGS) entry which is preliminary data.</text>
</comment>
<dbReference type="Proteomes" id="UP001596203">
    <property type="component" value="Unassembled WGS sequence"/>
</dbReference>
<accession>A0ABW1KAX8</accession>
<evidence type="ECO:0000256" key="1">
    <source>
        <dbReference type="SAM" id="MobiDB-lite"/>
    </source>
</evidence>
<name>A0ABW1KAX8_9ACTN</name>
<keyword evidence="3" id="KW-1185">Reference proteome</keyword>
<feature type="region of interest" description="Disordered" evidence="1">
    <location>
        <begin position="120"/>
        <end position="200"/>
    </location>
</feature>
<evidence type="ECO:0000313" key="3">
    <source>
        <dbReference type="Proteomes" id="UP001596203"/>
    </source>
</evidence>
<gene>
    <name evidence="2" type="ORF">ACFP2T_22555</name>
</gene>
<dbReference type="RefSeq" id="WP_377424740.1">
    <property type="nucleotide sequence ID" value="NZ_JBHSPR010000018.1"/>
</dbReference>
<evidence type="ECO:0000313" key="2">
    <source>
        <dbReference type="EMBL" id="MFC6018977.1"/>
    </source>
</evidence>
<feature type="compositionally biased region" description="Gly residues" evidence="1">
    <location>
        <begin position="68"/>
        <end position="108"/>
    </location>
</feature>
<protein>
    <submittedName>
        <fullName evidence="2">Uncharacterized protein</fullName>
    </submittedName>
</protein>
<organism evidence="2 3">
    <name type="scientific">Plantactinospora solaniradicis</name>
    <dbReference type="NCBI Taxonomy" id="1723736"/>
    <lineage>
        <taxon>Bacteria</taxon>
        <taxon>Bacillati</taxon>
        <taxon>Actinomycetota</taxon>
        <taxon>Actinomycetes</taxon>
        <taxon>Micromonosporales</taxon>
        <taxon>Micromonosporaceae</taxon>
        <taxon>Plantactinospora</taxon>
    </lineage>
</organism>
<feature type="compositionally biased region" description="Low complexity" evidence="1">
    <location>
        <begin position="41"/>
        <end position="67"/>
    </location>
</feature>